<dbReference type="InterPro" id="IPR023198">
    <property type="entry name" value="PGP-like_dom2"/>
</dbReference>
<feature type="domain" description="Glycoside hydrolase family 65 N-terminal" evidence="4">
    <location>
        <begin position="286"/>
        <end position="540"/>
    </location>
</feature>
<dbReference type="InterPro" id="IPR005196">
    <property type="entry name" value="Glyco_hydro_65_N"/>
</dbReference>
<dbReference type="InterPro" id="IPR037018">
    <property type="entry name" value="GH65_N"/>
</dbReference>
<sequence length="1059" mass="116697">MSSSVVLTDFDAVLLDLEGVLTATRPVQAAAWKRTFEDFLGAWEAEHGTHTARFDERTDYATYVDSKPSQDGVRDFLASRGIELPEGSPDSRPGAESVWGLGNRQQLLVDDELERTGAEAFPGSVAWVRELREAGLRTAVVSTSRNCASILEYAGIANLFDTRVDGATAQDLRLAAEPAPDAFLEAARRLSVPPDRAVVVEDTVTGVQAGRAGAFGLVVGVDRDGHAEELAARGADLVVADLGELLAASTEEVHRAGPRGHRLLAAAKRIIAETGDRTADPWRLRERAYNPGYVEQTETLFAVSNGYLGIRASFEEGEPLYRPGTLLNGFHETWPIVYPEQAHGFATTGQTIVRVPDGTTIRLFIDDDPVTCETTEVRHFDRALNMRRGVLDRSVVYQLPDGRRFRVDTRRFASLAHRHMACLRYEVTALDAPGRLVISSELLTPRATAEGPALDPRQSRALTEGTLEPGLERVENVRVIRTYRTARSGLVVAAGMDHEFDEQTVTHVRTKLDGHRADVAFEADARPGQTVTLTKWLAYHYGAEDAADLADRAGVTLYRARDIGYATALADHERVVTQFWQRSEVVWEGAPAAQQALQFSLFSILQASLRSEGHGVPAKGLTGTGYEGHYFWDTEAYVLPFLTHTSPNVARSLLMHRIRMLPAARRRAGEVGCAGALFPWRTINGEEASAYYAAGTAQYHIDADIAYALDQYVKVTGDADLLFRHGAELLVETARMWAGLGFFSQRHGGRFVIHKVTGPDEYTTVVDNNLFTNLMAAENLTLAADAVDRVRVQSPPDFRRLVERTGLRDEELATWRRAAERMYLPYDEAAGVHLQDDSFLDQAPWDFAATPPERYPLLLHYHPLVIYRHQVIKQTDVVLATVLLPDRFTAHQRRRIFDYYDPLTTGDSSLSECIQAIAAADVGKYRSAEEYLVDAAAVDMADTAGNLRDGVHVASAGGTWMAVVYGFAGYRWRSPHGPEFSPMLPTRARRLRFPLLVHGSVLDVDIEEHRVTYSVRSGDPVIAQHYGKEFTAVAGSPVSFAGDYHTHDAAPGPAPSDTA</sequence>
<dbReference type="Pfam" id="PF03632">
    <property type="entry name" value="Glyco_hydro_65m"/>
    <property type="match status" value="1"/>
</dbReference>
<proteinExistence type="predicted"/>
<name>A0ABN3FX12_9ACTN</name>
<dbReference type="Gene3D" id="1.10.150.240">
    <property type="entry name" value="Putative phosphatase, domain 2"/>
    <property type="match status" value="1"/>
</dbReference>
<dbReference type="InterPro" id="IPR023214">
    <property type="entry name" value="HAD_sf"/>
</dbReference>
<evidence type="ECO:0000259" key="2">
    <source>
        <dbReference type="Pfam" id="PF03632"/>
    </source>
</evidence>
<dbReference type="InterPro" id="IPR011013">
    <property type="entry name" value="Gal_mutarotase_sf_dom"/>
</dbReference>
<feature type="domain" description="Glycoside hydrolase family 65 C-terminal" evidence="3">
    <location>
        <begin position="978"/>
        <end position="1031"/>
    </location>
</feature>
<dbReference type="Gene3D" id="1.50.10.10">
    <property type="match status" value="1"/>
</dbReference>
<dbReference type="Pfam" id="PF03633">
    <property type="entry name" value="Glyco_hydro_65C"/>
    <property type="match status" value="1"/>
</dbReference>
<evidence type="ECO:0000313" key="5">
    <source>
        <dbReference type="EMBL" id="GAA2339430.1"/>
    </source>
</evidence>
<dbReference type="InterPro" id="IPR008928">
    <property type="entry name" value="6-hairpin_glycosidase_sf"/>
</dbReference>
<keyword evidence="1" id="KW-0378">Hydrolase</keyword>
<dbReference type="InterPro" id="IPR005194">
    <property type="entry name" value="Glyco_hydro_65_C"/>
</dbReference>
<keyword evidence="6" id="KW-1185">Reference proteome</keyword>
<dbReference type="Gene3D" id="2.60.420.10">
    <property type="entry name" value="Maltose phosphorylase, domain 3"/>
    <property type="match status" value="1"/>
</dbReference>
<protein>
    <submittedName>
        <fullName evidence="5">Uncharacterized protein</fullName>
    </submittedName>
</protein>
<dbReference type="Gene3D" id="3.40.50.1000">
    <property type="entry name" value="HAD superfamily/HAD-like"/>
    <property type="match status" value="1"/>
</dbReference>
<evidence type="ECO:0000259" key="4">
    <source>
        <dbReference type="Pfam" id="PF03636"/>
    </source>
</evidence>
<evidence type="ECO:0000313" key="6">
    <source>
        <dbReference type="Proteomes" id="UP001501444"/>
    </source>
</evidence>
<dbReference type="InterPro" id="IPR005195">
    <property type="entry name" value="Glyco_hydro_65_M"/>
</dbReference>
<comment type="caution">
    <text evidence="5">The sequence shown here is derived from an EMBL/GenBank/DDBJ whole genome shotgun (WGS) entry which is preliminary data.</text>
</comment>
<dbReference type="Gene3D" id="2.70.98.40">
    <property type="entry name" value="Glycoside hydrolase, family 65, N-terminal domain"/>
    <property type="match status" value="1"/>
</dbReference>
<dbReference type="InterPro" id="IPR012341">
    <property type="entry name" value="6hp_glycosidase-like_sf"/>
</dbReference>
<dbReference type="PANTHER" id="PTHR11051">
    <property type="entry name" value="GLYCOSYL HYDROLASE-RELATED"/>
    <property type="match status" value="1"/>
</dbReference>
<organism evidence="5 6">
    <name type="scientific">Dactylosporangium salmoneum</name>
    <dbReference type="NCBI Taxonomy" id="53361"/>
    <lineage>
        <taxon>Bacteria</taxon>
        <taxon>Bacillati</taxon>
        <taxon>Actinomycetota</taxon>
        <taxon>Actinomycetes</taxon>
        <taxon>Micromonosporales</taxon>
        <taxon>Micromonosporaceae</taxon>
        <taxon>Dactylosporangium</taxon>
    </lineage>
</organism>
<dbReference type="Pfam" id="PF03636">
    <property type="entry name" value="Glyco_hydro_65N"/>
    <property type="match status" value="1"/>
</dbReference>
<dbReference type="SUPFAM" id="SSF56784">
    <property type="entry name" value="HAD-like"/>
    <property type="match status" value="1"/>
</dbReference>
<gene>
    <name evidence="5" type="ORF">GCM10010170_021500</name>
</gene>
<accession>A0ABN3FX12</accession>
<reference evidence="5 6" key="1">
    <citation type="journal article" date="2019" name="Int. J. Syst. Evol. Microbiol.">
        <title>The Global Catalogue of Microorganisms (GCM) 10K type strain sequencing project: providing services to taxonomists for standard genome sequencing and annotation.</title>
        <authorList>
            <consortium name="The Broad Institute Genomics Platform"/>
            <consortium name="The Broad Institute Genome Sequencing Center for Infectious Disease"/>
            <person name="Wu L."/>
            <person name="Ma J."/>
        </authorList>
    </citation>
    <scope>NUCLEOTIDE SEQUENCE [LARGE SCALE GENOMIC DNA]</scope>
    <source>
        <strain evidence="5 6">JCM 3272</strain>
    </source>
</reference>
<dbReference type="InterPro" id="IPR036412">
    <property type="entry name" value="HAD-like_sf"/>
</dbReference>
<dbReference type="Proteomes" id="UP001501444">
    <property type="component" value="Unassembled WGS sequence"/>
</dbReference>
<dbReference type="PANTHER" id="PTHR11051:SF13">
    <property type="entry name" value="GLYCOSYL TRANSFERASE"/>
    <property type="match status" value="1"/>
</dbReference>
<feature type="domain" description="Glycoside hydrolase family 65 central catalytic" evidence="2">
    <location>
        <begin position="599"/>
        <end position="961"/>
    </location>
</feature>
<keyword evidence="1" id="KW-0326">Glycosidase</keyword>
<dbReference type="SUPFAM" id="SSF74650">
    <property type="entry name" value="Galactose mutarotase-like"/>
    <property type="match status" value="1"/>
</dbReference>
<dbReference type="EMBL" id="BAAARV010000019">
    <property type="protein sequence ID" value="GAA2339430.1"/>
    <property type="molecule type" value="Genomic_DNA"/>
</dbReference>
<evidence type="ECO:0000256" key="1">
    <source>
        <dbReference type="ARBA" id="ARBA00023295"/>
    </source>
</evidence>
<dbReference type="SUPFAM" id="SSF48208">
    <property type="entry name" value="Six-hairpin glycosidases"/>
    <property type="match status" value="1"/>
</dbReference>
<evidence type="ECO:0000259" key="3">
    <source>
        <dbReference type="Pfam" id="PF03633"/>
    </source>
</evidence>
<dbReference type="Pfam" id="PF00702">
    <property type="entry name" value="Hydrolase"/>
    <property type="match status" value="1"/>
</dbReference>